<protein>
    <submittedName>
        <fullName evidence="2">DUF1801 domain-containing protein</fullName>
    </submittedName>
</protein>
<name>A0A5C8V5K0_9FLAO</name>
<evidence type="ECO:0000313" key="3">
    <source>
        <dbReference type="Proteomes" id="UP000321456"/>
    </source>
</evidence>
<dbReference type="EMBL" id="VRUR01000001">
    <property type="protein sequence ID" value="TXN37324.1"/>
    <property type="molecule type" value="Genomic_DNA"/>
</dbReference>
<sequence>MTINAKTPDEYISKLPDDRKAAVSKLRETVKKNIPNGFEECISYKMIGYVVPHSIYSDGYHCDPKLPLPFINIASQKNFVALYHSGIYADKTLLDWFVKEYPKHVKTKLDMGKSCIRFKKMEHIPYELIAELCQKVTVDSWIALYEKNIKNRKK</sequence>
<accession>A0A5C8V5K0</accession>
<evidence type="ECO:0000313" key="2">
    <source>
        <dbReference type="EMBL" id="TXN37324.1"/>
    </source>
</evidence>
<dbReference type="SUPFAM" id="SSF159888">
    <property type="entry name" value="YdhG-like"/>
    <property type="match status" value="1"/>
</dbReference>
<feature type="domain" description="YdhG-like" evidence="1">
    <location>
        <begin position="19"/>
        <end position="135"/>
    </location>
</feature>
<dbReference type="AlphaFoldDB" id="A0A5C8V5K0"/>
<comment type="caution">
    <text evidence="2">The sequence shown here is derived from an EMBL/GenBank/DDBJ whole genome shotgun (WGS) entry which is preliminary data.</text>
</comment>
<evidence type="ECO:0000259" key="1">
    <source>
        <dbReference type="Pfam" id="PF08818"/>
    </source>
</evidence>
<keyword evidence="3" id="KW-1185">Reference proteome</keyword>
<gene>
    <name evidence="2" type="ORF">FVB32_03295</name>
</gene>
<organism evidence="2 3">
    <name type="scientific">Flagellimonas hymeniacidonis</name>
    <dbReference type="NCBI Taxonomy" id="2603628"/>
    <lineage>
        <taxon>Bacteria</taxon>
        <taxon>Pseudomonadati</taxon>
        <taxon>Bacteroidota</taxon>
        <taxon>Flavobacteriia</taxon>
        <taxon>Flavobacteriales</taxon>
        <taxon>Flavobacteriaceae</taxon>
        <taxon>Flagellimonas</taxon>
    </lineage>
</organism>
<dbReference type="Proteomes" id="UP000321456">
    <property type="component" value="Unassembled WGS sequence"/>
</dbReference>
<dbReference type="Pfam" id="PF08818">
    <property type="entry name" value="DUF1801"/>
    <property type="match status" value="1"/>
</dbReference>
<dbReference type="RefSeq" id="WP_147741154.1">
    <property type="nucleotide sequence ID" value="NZ_VRUR01000001.1"/>
</dbReference>
<reference evidence="2 3" key="1">
    <citation type="submission" date="2019-08" db="EMBL/GenBank/DDBJ databases">
        <title>Professor.</title>
        <authorList>
            <person name="Park J.S."/>
        </authorList>
    </citation>
    <scope>NUCLEOTIDE SEQUENCE [LARGE SCALE GENOMIC DNA]</scope>
    <source>
        <strain evidence="2 3">176CP5-101</strain>
    </source>
</reference>
<dbReference type="InterPro" id="IPR014922">
    <property type="entry name" value="YdhG-like"/>
</dbReference>
<dbReference type="Gene3D" id="3.90.1150.200">
    <property type="match status" value="1"/>
</dbReference>
<proteinExistence type="predicted"/>